<evidence type="ECO:0000256" key="1">
    <source>
        <dbReference type="ARBA" id="ARBA00022801"/>
    </source>
</evidence>
<dbReference type="InterPro" id="IPR008928">
    <property type="entry name" value="6-hairpin_glycosidase_sf"/>
</dbReference>
<protein>
    <submittedName>
        <fullName evidence="2">Glycoside hydrolase family 88 protein</fullName>
    </submittedName>
</protein>
<dbReference type="AlphaFoldDB" id="A0A927H921"/>
<dbReference type="RefSeq" id="WP_190866640.1">
    <property type="nucleotide sequence ID" value="NZ_JACXIY010000042.1"/>
</dbReference>
<keyword evidence="3" id="KW-1185">Reference proteome</keyword>
<keyword evidence="1 2" id="KW-0378">Hydrolase</keyword>
<gene>
    <name evidence="2" type="ORF">IDH41_26700</name>
</gene>
<evidence type="ECO:0000313" key="3">
    <source>
        <dbReference type="Proteomes" id="UP000632125"/>
    </source>
</evidence>
<name>A0A927H921_9BACL</name>
<dbReference type="Proteomes" id="UP000632125">
    <property type="component" value="Unassembled WGS sequence"/>
</dbReference>
<comment type="caution">
    <text evidence="2">The sequence shown here is derived from an EMBL/GenBank/DDBJ whole genome shotgun (WGS) entry which is preliminary data.</text>
</comment>
<dbReference type="GO" id="GO:0016787">
    <property type="term" value="F:hydrolase activity"/>
    <property type="evidence" value="ECO:0007669"/>
    <property type="project" value="UniProtKB-KW"/>
</dbReference>
<dbReference type="InterPro" id="IPR012341">
    <property type="entry name" value="6hp_glycosidase-like_sf"/>
</dbReference>
<dbReference type="GO" id="GO:0005975">
    <property type="term" value="P:carbohydrate metabolic process"/>
    <property type="evidence" value="ECO:0007669"/>
    <property type="project" value="InterPro"/>
</dbReference>
<dbReference type="SUPFAM" id="SSF48208">
    <property type="entry name" value="Six-hairpin glycosidases"/>
    <property type="match status" value="1"/>
</dbReference>
<dbReference type="InterPro" id="IPR052043">
    <property type="entry name" value="PolySaccharide_Degr_Enz"/>
</dbReference>
<dbReference type="PANTHER" id="PTHR33886">
    <property type="entry name" value="UNSATURATED RHAMNOGALACTURONAN HYDROLASE (EUROFUNG)"/>
    <property type="match status" value="1"/>
</dbReference>
<reference evidence="2" key="1">
    <citation type="submission" date="2020-09" db="EMBL/GenBank/DDBJ databases">
        <title>A novel bacterium of genus Paenibacillus, isolated from South China Sea.</title>
        <authorList>
            <person name="Huang H."/>
            <person name="Mo K."/>
            <person name="Hu Y."/>
        </authorList>
    </citation>
    <scope>NUCLEOTIDE SEQUENCE</scope>
    <source>
        <strain evidence="2">IB182493</strain>
    </source>
</reference>
<dbReference type="InterPro" id="IPR010905">
    <property type="entry name" value="Glyco_hydro_88"/>
</dbReference>
<dbReference type="EMBL" id="JACXIY010000042">
    <property type="protein sequence ID" value="MBD2872177.1"/>
    <property type="molecule type" value="Genomic_DNA"/>
</dbReference>
<organism evidence="2 3">
    <name type="scientific">Paenibacillus arenilitoris</name>
    <dbReference type="NCBI Taxonomy" id="2772299"/>
    <lineage>
        <taxon>Bacteria</taxon>
        <taxon>Bacillati</taxon>
        <taxon>Bacillota</taxon>
        <taxon>Bacilli</taxon>
        <taxon>Bacillales</taxon>
        <taxon>Paenibacillaceae</taxon>
        <taxon>Paenibacillus</taxon>
    </lineage>
</organism>
<dbReference type="Pfam" id="PF07470">
    <property type="entry name" value="Glyco_hydro_88"/>
    <property type="match status" value="1"/>
</dbReference>
<proteinExistence type="predicted"/>
<accession>A0A927H921</accession>
<sequence>MTDHRLLEAKLESLFAYMTGDHKGRWGMDIEQWDWVPGVGIVSIMAYGKRTGSEPVIRYVREWAERNKEKAGGAKVINAMAPFAVFPELYRLTREERYLKQSEEIVRWMMNEAPRTREGALEHTVTESVQFREQAWADTVYMAVLLIARHAGLTGDRAAAAEALRQTMLHLRLLQEPETGVLFHGWNCEAGDHMSAVRWTRANAWIALAVPEIVEEIGGLVDIPEELHGRYAALAKGLLSYRAAGGLWHTVLDRPDFYKESSGSAGIACGFVKAARIGLVDPSYAASALLTVEGLLPLIRANGEVAGVSGGTPVMESAEAYNRIKTYPTLYGQGLTMQLLTEALAIE</sequence>
<evidence type="ECO:0000313" key="2">
    <source>
        <dbReference type="EMBL" id="MBD2872177.1"/>
    </source>
</evidence>
<dbReference type="Gene3D" id="1.50.10.10">
    <property type="match status" value="1"/>
</dbReference>
<dbReference type="PANTHER" id="PTHR33886:SF8">
    <property type="entry name" value="UNSATURATED RHAMNOGALACTURONAN HYDROLASE (EUROFUNG)"/>
    <property type="match status" value="1"/>
</dbReference>